<dbReference type="EMBL" id="CP014060">
    <property type="protein sequence ID" value="AMG35126.1"/>
    <property type="molecule type" value="Genomic_DNA"/>
</dbReference>
<keyword evidence="3" id="KW-0676">Redox-active center</keyword>
<dbReference type="CDD" id="cd02966">
    <property type="entry name" value="TlpA_like_family"/>
    <property type="match status" value="1"/>
</dbReference>
<dbReference type="PROSITE" id="PS00194">
    <property type="entry name" value="THIOREDOXIN_1"/>
    <property type="match status" value="1"/>
</dbReference>
<dbReference type="InterPro" id="IPR013766">
    <property type="entry name" value="Thioredoxin_domain"/>
</dbReference>
<feature type="transmembrane region" description="Helical" evidence="4">
    <location>
        <begin position="82"/>
        <end position="101"/>
    </location>
</feature>
<accession>A0A0X8NVH1</accession>
<keyword evidence="4" id="KW-1133">Transmembrane helix</keyword>
<dbReference type="InterPro" id="IPR017937">
    <property type="entry name" value="Thioredoxin_CS"/>
</dbReference>
<organism evidence="6 7">
    <name type="scientific">Alcaligenes xylosoxydans xylosoxydans</name>
    <name type="common">Achromobacter xylosoxidans</name>
    <dbReference type="NCBI Taxonomy" id="85698"/>
    <lineage>
        <taxon>Bacteria</taxon>
        <taxon>Pseudomonadati</taxon>
        <taxon>Pseudomonadota</taxon>
        <taxon>Betaproteobacteria</taxon>
        <taxon>Burkholderiales</taxon>
        <taxon>Alcaligenaceae</taxon>
        <taxon>Achromobacter</taxon>
    </lineage>
</organism>
<keyword evidence="2" id="KW-0201">Cytochrome c-type biogenesis</keyword>
<proteinExistence type="predicted"/>
<dbReference type="AlphaFoldDB" id="A0A0X8NVH1"/>
<dbReference type="Gene3D" id="3.40.30.10">
    <property type="entry name" value="Glutaredoxin"/>
    <property type="match status" value="1"/>
</dbReference>
<dbReference type="InterPro" id="IPR013740">
    <property type="entry name" value="Redoxin"/>
</dbReference>
<gene>
    <name evidence="6" type="ORF">AL504_03125</name>
</gene>
<dbReference type="GO" id="GO:0030313">
    <property type="term" value="C:cell envelope"/>
    <property type="evidence" value="ECO:0007669"/>
    <property type="project" value="UniProtKB-SubCell"/>
</dbReference>
<feature type="transmembrane region" description="Helical" evidence="4">
    <location>
        <begin position="44"/>
        <end position="62"/>
    </location>
</feature>
<feature type="transmembrane region" description="Helical" evidence="4">
    <location>
        <begin position="12"/>
        <end position="32"/>
    </location>
</feature>
<reference evidence="7" key="1">
    <citation type="submission" date="2015-12" db="EMBL/GenBank/DDBJ databases">
        <title>FDA dAtabase for Regulatory Grade micrObial Sequences (FDA-ARGOS): Supporting development and validation of Infectious Disease Dx tests.</title>
        <authorList>
            <person name="Case J."/>
            <person name="Tallon L."/>
            <person name="Sadzewicz L."/>
            <person name="Sengamalay N."/>
            <person name="Ott S."/>
            <person name="Godinez A."/>
            <person name="Nagaraj S."/>
            <person name="Nadendla S."/>
            <person name="Sichtig H."/>
        </authorList>
    </citation>
    <scope>NUCLEOTIDE SEQUENCE [LARGE SCALE GENOMIC DNA]</scope>
    <source>
        <strain evidence="7">FDAARGOS_147</strain>
    </source>
</reference>
<evidence type="ECO:0000256" key="3">
    <source>
        <dbReference type="ARBA" id="ARBA00023284"/>
    </source>
</evidence>
<evidence type="ECO:0000256" key="1">
    <source>
        <dbReference type="ARBA" id="ARBA00004196"/>
    </source>
</evidence>
<evidence type="ECO:0000256" key="2">
    <source>
        <dbReference type="ARBA" id="ARBA00022748"/>
    </source>
</evidence>
<dbReference type="SUPFAM" id="SSF52833">
    <property type="entry name" value="Thioredoxin-like"/>
    <property type="match status" value="1"/>
</dbReference>
<sequence>MSPALRLGPLVFPIELALLVATAAVGLIAGRLLAGTRAEDAGRVLWRCLLLGLLVARLAFVWQYRDHFLQDPLKILDLRDGGWTGLAGLAAALLYGAYAVLRHRAPRRALLVAMALSTAIWLGGGRLLAPSTQTQPQLAGLSLQQLDGAPAALAAFHGKPTVVNLWASWCPPCRREMPAFEQAQAANPDIHFVFLNQGEAAATVRQYLDEHAPSLANALLDPAGDASRQMSNRGLPATLFLDAQGRLIDVRVGELSSATLAQRLESIRAADARN</sequence>
<dbReference type="PANTHER" id="PTHR42852:SF13">
    <property type="entry name" value="PROTEIN DIPZ"/>
    <property type="match status" value="1"/>
</dbReference>
<keyword evidence="4" id="KW-0472">Membrane</keyword>
<keyword evidence="4" id="KW-0812">Transmembrane</keyword>
<feature type="transmembrane region" description="Helical" evidence="4">
    <location>
        <begin position="108"/>
        <end position="129"/>
    </location>
</feature>
<comment type="subcellular location">
    <subcellularLocation>
        <location evidence="1">Cell envelope</location>
    </subcellularLocation>
</comment>
<dbReference type="RefSeq" id="WP_061071149.1">
    <property type="nucleotide sequence ID" value="NZ_CP014060.2"/>
</dbReference>
<dbReference type="GO" id="GO:0017004">
    <property type="term" value="P:cytochrome complex assembly"/>
    <property type="evidence" value="ECO:0007669"/>
    <property type="project" value="UniProtKB-KW"/>
</dbReference>
<evidence type="ECO:0000313" key="6">
    <source>
        <dbReference type="EMBL" id="AMG35126.1"/>
    </source>
</evidence>
<protein>
    <submittedName>
        <fullName evidence="6">TlpA family protein disulfide reductase</fullName>
    </submittedName>
</protein>
<name>A0A0X8NVH1_ALCXX</name>
<evidence type="ECO:0000256" key="4">
    <source>
        <dbReference type="SAM" id="Phobius"/>
    </source>
</evidence>
<dbReference type="Proteomes" id="UP000060602">
    <property type="component" value="Chromosome"/>
</dbReference>
<dbReference type="InterPro" id="IPR036249">
    <property type="entry name" value="Thioredoxin-like_sf"/>
</dbReference>
<evidence type="ECO:0000313" key="7">
    <source>
        <dbReference type="Proteomes" id="UP000060602"/>
    </source>
</evidence>
<dbReference type="PANTHER" id="PTHR42852">
    <property type="entry name" value="THIOL:DISULFIDE INTERCHANGE PROTEIN DSBE"/>
    <property type="match status" value="1"/>
</dbReference>
<dbReference type="GO" id="GO:0015036">
    <property type="term" value="F:disulfide oxidoreductase activity"/>
    <property type="evidence" value="ECO:0007669"/>
    <property type="project" value="UniProtKB-ARBA"/>
</dbReference>
<dbReference type="PROSITE" id="PS51352">
    <property type="entry name" value="THIOREDOXIN_2"/>
    <property type="match status" value="1"/>
</dbReference>
<evidence type="ECO:0000259" key="5">
    <source>
        <dbReference type="PROSITE" id="PS51352"/>
    </source>
</evidence>
<dbReference type="InterPro" id="IPR050553">
    <property type="entry name" value="Thioredoxin_ResA/DsbE_sf"/>
</dbReference>
<dbReference type="Pfam" id="PF08534">
    <property type="entry name" value="Redoxin"/>
    <property type="match status" value="1"/>
</dbReference>
<feature type="domain" description="Thioredoxin" evidence="5">
    <location>
        <begin position="132"/>
        <end position="269"/>
    </location>
</feature>